<keyword evidence="3 5" id="KW-1133">Transmembrane helix</keyword>
<dbReference type="EMBL" id="JAGFBU010000003">
    <property type="protein sequence ID" value="MBP4142058.1"/>
    <property type="molecule type" value="Genomic_DNA"/>
</dbReference>
<dbReference type="InterPro" id="IPR009908">
    <property type="entry name" value="Methylamine_util_MauE"/>
</dbReference>
<evidence type="ECO:0000313" key="8">
    <source>
        <dbReference type="Proteomes" id="UP000674217"/>
    </source>
</evidence>
<accession>A0ABS5CTX4</accession>
<evidence type="ECO:0000256" key="3">
    <source>
        <dbReference type="ARBA" id="ARBA00022989"/>
    </source>
</evidence>
<feature type="transmembrane region" description="Helical" evidence="5">
    <location>
        <begin position="119"/>
        <end position="136"/>
    </location>
</feature>
<gene>
    <name evidence="7" type="ORF">J3S90_09605</name>
</gene>
<comment type="subcellular location">
    <subcellularLocation>
        <location evidence="1">Membrane</location>
        <topology evidence="1">Multi-pass membrane protein</topology>
    </subcellularLocation>
</comment>
<feature type="transmembrane region" description="Helical" evidence="5">
    <location>
        <begin position="53"/>
        <end position="71"/>
    </location>
</feature>
<feature type="transmembrane region" description="Helical" evidence="5">
    <location>
        <begin position="78"/>
        <end position="99"/>
    </location>
</feature>
<feature type="transmembrane region" description="Helical" evidence="5">
    <location>
        <begin position="143"/>
        <end position="163"/>
    </location>
</feature>
<comment type="caution">
    <text evidence="7">The sequence shown here is derived from an EMBL/GenBank/DDBJ whole genome shotgun (WGS) entry which is preliminary data.</text>
</comment>
<evidence type="ECO:0000256" key="4">
    <source>
        <dbReference type="ARBA" id="ARBA00023136"/>
    </source>
</evidence>
<feature type="domain" description="Methylamine utilisation protein MauE" evidence="6">
    <location>
        <begin position="10"/>
        <end position="135"/>
    </location>
</feature>
<dbReference type="RefSeq" id="WP_210646019.1">
    <property type="nucleotide sequence ID" value="NZ_JAGFBU010000003.1"/>
</dbReference>
<dbReference type="Proteomes" id="UP000674217">
    <property type="component" value="Unassembled WGS sequence"/>
</dbReference>
<dbReference type="Pfam" id="PF07291">
    <property type="entry name" value="MauE"/>
    <property type="match status" value="1"/>
</dbReference>
<keyword evidence="4 5" id="KW-0472">Membrane</keyword>
<evidence type="ECO:0000256" key="2">
    <source>
        <dbReference type="ARBA" id="ARBA00022692"/>
    </source>
</evidence>
<reference evidence="7 8" key="1">
    <citation type="submission" date="2021-03" db="EMBL/GenBank/DDBJ databases">
        <title>Flavobacterium Flabelliformis Sp. Nov. And Flavobacterium Geliluteum Sp. Nov., Two Novel Multidrug Resistant Psychrophilic Species Isolated From Antarctica.</title>
        <authorList>
            <person name="Kralova S."/>
            <person name="Busse H.J."/>
            <person name="Bezdicek M."/>
            <person name="Nykrynova M."/>
            <person name="Kroupova E."/>
            <person name="Krsek D."/>
            <person name="Sedlacek I."/>
        </authorList>
    </citation>
    <scope>NUCLEOTIDE SEQUENCE [LARGE SCALE GENOMIC DNA]</scope>
    <source>
        <strain evidence="7 8">P4023</strain>
    </source>
</reference>
<name>A0ABS5CTX4_9FLAO</name>
<organism evidence="7 8">
    <name type="scientific">Flavobacterium flabelliforme</name>
    <dbReference type="NCBI Taxonomy" id="2816119"/>
    <lineage>
        <taxon>Bacteria</taxon>
        <taxon>Pseudomonadati</taxon>
        <taxon>Bacteroidota</taxon>
        <taxon>Flavobacteriia</taxon>
        <taxon>Flavobacteriales</taxon>
        <taxon>Flavobacteriaceae</taxon>
        <taxon>Flavobacterium</taxon>
    </lineage>
</organism>
<proteinExistence type="predicted"/>
<keyword evidence="8" id="KW-1185">Reference proteome</keyword>
<protein>
    <recommendedName>
        <fullName evidence="6">Methylamine utilisation protein MauE domain-containing protein</fullName>
    </recommendedName>
</protein>
<sequence>MKLTATLREKFKITISYLFILLFVYAAVSKLMDFQNFQVQLGQSPLLSSYAEYVSYGVIGSELLISIILGIPQYRTYALYLAIALMSMFTSYIIIILNFSAYVPCSCGGILEKLGWTEHLLFNIFFIVSGCVAILLNNHIKKALPALITTISISSFLIIILFINSESTIQKENPFIRRFTPNIISRLQAVELNNYGFYFAGQSKNKVYLGNTFSPLTVLEIDYRSNQKKLFTITLDNDKFEFRSVKIKVLDTVFFLYDGYVPIIYRGAVSNWEAKTWVTRKPYFTMLQPVAYNKCIFMGQQLRNGESFLGTIEKGNNYKINRAEKILQKQMDGKFDTDGMMAYSPKRNIFIYTYFYRNQYTATDSHLKLLFRGKTIDTTSQAKLKVVKILKSGDSKLAAPPYSVNIKSTMHNNLLFIQSGLRGRFENSTIWTKASIIDIYNYEKQTYIGSCYIYHENDEKMTDYVANDSGIYAIIGHKVVRYNFGKPILSILKN</sequence>
<evidence type="ECO:0000256" key="1">
    <source>
        <dbReference type="ARBA" id="ARBA00004141"/>
    </source>
</evidence>
<evidence type="ECO:0000256" key="5">
    <source>
        <dbReference type="SAM" id="Phobius"/>
    </source>
</evidence>
<keyword evidence="2 5" id="KW-0812">Transmembrane</keyword>
<evidence type="ECO:0000313" key="7">
    <source>
        <dbReference type="EMBL" id="MBP4142058.1"/>
    </source>
</evidence>
<evidence type="ECO:0000259" key="6">
    <source>
        <dbReference type="Pfam" id="PF07291"/>
    </source>
</evidence>